<name>A0A1H6FC84_9GAMM</name>
<dbReference type="CDD" id="cd19920">
    <property type="entry name" value="REC_PA4781-like"/>
    <property type="match status" value="1"/>
</dbReference>
<evidence type="ECO:0000259" key="14">
    <source>
        <dbReference type="PROSITE" id="PS50109"/>
    </source>
</evidence>
<dbReference type="Pfam" id="PF00512">
    <property type="entry name" value="HisKA"/>
    <property type="match status" value="1"/>
</dbReference>
<dbReference type="InterPro" id="IPR003661">
    <property type="entry name" value="HisK_dim/P_dom"/>
</dbReference>
<dbReference type="InterPro" id="IPR036097">
    <property type="entry name" value="HisK_dim/P_sf"/>
</dbReference>
<dbReference type="CDD" id="cd16922">
    <property type="entry name" value="HATPase_EvgS-ArcB-TorS-like"/>
    <property type="match status" value="1"/>
</dbReference>
<evidence type="ECO:0000256" key="7">
    <source>
        <dbReference type="ARBA" id="ARBA00022777"/>
    </source>
</evidence>
<keyword evidence="11" id="KW-0131">Cell cycle</keyword>
<dbReference type="Pfam" id="PF02518">
    <property type="entry name" value="HATPase_c"/>
    <property type="match status" value="1"/>
</dbReference>
<dbReference type="Gene3D" id="3.40.50.2300">
    <property type="match status" value="3"/>
</dbReference>
<keyword evidence="13" id="KW-0175">Coiled coil</keyword>
<accession>A0A1H6FC84</accession>
<comment type="catalytic activity">
    <reaction evidence="1">
        <text>ATP + protein L-histidine = ADP + protein N-phospho-L-histidine.</text>
        <dbReference type="EC" id="2.7.13.3"/>
    </reaction>
</comment>
<dbReference type="PRINTS" id="PR00344">
    <property type="entry name" value="BCTRLSENSOR"/>
</dbReference>
<dbReference type="EC" id="2.7.13.3" evidence="3"/>
<feature type="modified residue" description="4-aspartylphosphate" evidence="12">
    <location>
        <position position="58"/>
    </location>
</feature>
<dbReference type="Proteomes" id="UP000236724">
    <property type="component" value="Unassembled WGS sequence"/>
</dbReference>
<feature type="domain" description="Response regulatory" evidence="15">
    <location>
        <begin position="9"/>
        <end position="125"/>
    </location>
</feature>
<keyword evidence="6" id="KW-0547">Nucleotide-binding</keyword>
<evidence type="ECO:0000256" key="8">
    <source>
        <dbReference type="ARBA" id="ARBA00022840"/>
    </source>
</evidence>
<evidence type="ECO:0000256" key="5">
    <source>
        <dbReference type="ARBA" id="ARBA00022679"/>
    </source>
</evidence>
<comment type="subcellular location">
    <subcellularLocation>
        <location evidence="2">Membrane</location>
    </subcellularLocation>
</comment>
<feature type="domain" description="Response regulatory" evidence="15">
    <location>
        <begin position="543"/>
        <end position="660"/>
    </location>
</feature>
<dbReference type="InterPro" id="IPR036890">
    <property type="entry name" value="HATPase_C_sf"/>
</dbReference>
<dbReference type="GO" id="GO:0016020">
    <property type="term" value="C:membrane"/>
    <property type="evidence" value="ECO:0007669"/>
    <property type="project" value="UniProtKB-SubCell"/>
</dbReference>
<dbReference type="EMBL" id="FMSV02000504">
    <property type="protein sequence ID" value="SEH06766.1"/>
    <property type="molecule type" value="Genomic_DNA"/>
</dbReference>
<evidence type="ECO:0000256" key="3">
    <source>
        <dbReference type="ARBA" id="ARBA00012438"/>
    </source>
</evidence>
<evidence type="ECO:0000256" key="13">
    <source>
        <dbReference type="SAM" id="Coils"/>
    </source>
</evidence>
<dbReference type="PANTHER" id="PTHR43047:SF72">
    <property type="entry name" value="OSMOSENSING HISTIDINE PROTEIN KINASE SLN1"/>
    <property type="match status" value="1"/>
</dbReference>
<dbReference type="CDD" id="cd00082">
    <property type="entry name" value="HisKA"/>
    <property type="match status" value="1"/>
</dbReference>
<dbReference type="CDD" id="cd00156">
    <property type="entry name" value="REC"/>
    <property type="match status" value="1"/>
</dbReference>
<keyword evidence="8" id="KW-0067">ATP-binding</keyword>
<keyword evidence="17" id="KW-1185">Reference proteome</keyword>
<organism evidence="16 17">
    <name type="scientific">Candidatus Venteria ishoeyi</name>
    <dbReference type="NCBI Taxonomy" id="1899563"/>
    <lineage>
        <taxon>Bacteria</taxon>
        <taxon>Pseudomonadati</taxon>
        <taxon>Pseudomonadota</taxon>
        <taxon>Gammaproteobacteria</taxon>
        <taxon>Thiotrichales</taxon>
        <taxon>Thiotrichaceae</taxon>
        <taxon>Venteria</taxon>
    </lineage>
</organism>
<dbReference type="SUPFAM" id="SSF55874">
    <property type="entry name" value="ATPase domain of HSP90 chaperone/DNA topoisomerase II/histidine kinase"/>
    <property type="match status" value="1"/>
</dbReference>
<evidence type="ECO:0000313" key="16">
    <source>
        <dbReference type="EMBL" id="SEH06766.1"/>
    </source>
</evidence>
<evidence type="ECO:0000256" key="1">
    <source>
        <dbReference type="ARBA" id="ARBA00000085"/>
    </source>
</evidence>
<dbReference type="Pfam" id="PF00072">
    <property type="entry name" value="Response_reg"/>
    <property type="match status" value="3"/>
</dbReference>
<sequence length="664" mass="74115">MNAKNKQNTLLVVDDNPNNLSVLHTFLGEQGFKVLIAKNGKKALQRVELMHPDLILLDIMMPEMDGFETCRILKEQEHSRYIPVIFMSALTETVDKVKGFELGAADYIIKPFQQEEVLARVNTHLELYKLRTELEEKNQVLQKHNQTLETVVNALQEAKQTAEESNVAKSRFIANMSHELRTPMNAILGYSEILKEDAEDLAVPELTDDLDKIRSAGKHLLGLINDVLDFSKIEAGKIQLYNESINIPDLLHDTANTIQPLINNKDNTLEVVCADDVEEMYGDITKVRQIIFNLLSNASKFTEQGKIILSVVKAPDNEGQWLDFVVTDNGIGMTSVQLGKLFHAFTQADTSTTREYGGTGLGLVITKSFVELMEGKISVKSEAGRGTTFTIRLPLSIGIHKIDLPHQTNSVATQNPDTNKGMVLVINHDPQTCGMLHNYINNLGYQVSIAASSEEGLELAQTIHPSMIVLESGMPDMDAWSILPTLKNNPQLINVPVLMLSMLEKENQGYSLGASGYLLKPVEHEQLAGVLDKYRPRDNDTPLMLVVDDDTMHLDMLERMLSKTGWRVKKAQNGRLALEAIRHEQPDLILSDLMMPEMDGFELIENLRNNPSWKLIPVVVLTAKDLTEDDKCRLSESAATVFRKGSYSHDRLLSEVRSALAAAG</sequence>
<dbReference type="Gene3D" id="1.10.287.130">
    <property type="match status" value="1"/>
</dbReference>
<dbReference type="PROSITE" id="PS50109">
    <property type="entry name" value="HIS_KIN"/>
    <property type="match status" value="1"/>
</dbReference>
<evidence type="ECO:0000256" key="6">
    <source>
        <dbReference type="ARBA" id="ARBA00022741"/>
    </source>
</evidence>
<dbReference type="SMART" id="SM00388">
    <property type="entry name" value="HisKA"/>
    <property type="match status" value="1"/>
</dbReference>
<dbReference type="PANTHER" id="PTHR43047">
    <property type="entry name" value="TWO-COMPONENT HISTIDINE PROTEIN KINASE"/>
    <property type="match status" value="1"/>
</dbReference>
<feature type="domain" description="Response regulatory" evidence="15">
    <location>
        <begin position="422"/>
        <end position="535"/>
    </location>
</feature>
<dbReference type="FunFam" id="3.30.565.10:FF:000010">
    <property type="entry name" value="Sensor histidine kinase RcsC"/>
    <property type="match status" value="1"/>
</dbReference>
<feature type="domain" description="Histidine kinase" evidence="14">
    <location>
        <begin position="175"/>
        <end position="397"/>
    </location>
</feature>
<dbReference type="SMART" id="SM00387">
    <property type="entry name" value="HATPase_c"/>
    <property type="match status" value="1"/>
</dbReference>
<dbReference type="FunFam" id="1.10.287.130:FF:000038">
    <property type="entry name" value="Sensory transduction histidine kinase"/>
    <property type="match status" value="1"/>
</dbReference>
<dbReference type="InterPro" id="IPR005467">
    <property type="entry name" value="His_kinase_dom"/>
</dbReference>
<keyword evidence="7 16" id="KW-0418">Kinase</keyword>
<comment type="caution">
    <text evidence="12">Lacks conserved residue(s) required for the propagation of feature annotation.</text>
</comment>
<dbReference type="InterPro" id="IPR003594">
    <property type="entry name" value="HATPase_dom"/>
</dbReference>
<dbReference type="SUPFAM" id="SSF47384">
    <property type="entry name" value="Homodimeric domain of signal transducing histidine kinase"/>
    <property type="match status" value="1"/>
</dbReference>
<evidence type="ECO:0000313" key="17">
    <source>
        <dbReference type="Proteomes" id="UP000236724"/>
    </source>
</evidence>
<evidence type="ECO:0000256" key="4">
    <source>
        <dbReference type="ARBA" id="ARBA00022553"/>
    </source>
</evidence>
<dbReference type="OrthoDB" id="9810730at2"/>
<keyword evidence="9" id="KW-0902">Two-component regulatory system</keyword>
<dbReference type="AlphaFoldDB" id="A0A1H6FC84"/>
<dbReference type="SUPFAM" id="SSF52172">
    <property type="entry name" value="CheY-like"/>
    <property type="match status" value="3"/>
</dbReference>
<dbReference type="RefSeq" id="WP_103920512.1">
    <property type="nucleotide sequence ID" value="NZ_FMSV02000504.1"/>
</dbReference>
<reference evidence="16 17" key="1">
    <citation type="submission" date="2016-10" db="EMBL/GenBank/DDBJ databases">
        <authorList>
            <person name="de Groot N.N."/>
        </authorList>
    </citation>
    <scope>NUCLEOTIDE SEQUENCE [LARGE SCALE GENOMIC DNA]</scope>
    <source>
        <strain evidence="16">MBHS1</strain>
    </source>
</reference>
<keyword evidence="10" id="KW-0472">Membrane</keyword>
<protein>
    <recommendedName>
        <fullName evidence="3">histidine kinase</fullName>
        <ecNumber evidence="3">2.7.13.3</ecNumber>
    </recommendedName>
</protein>
<keyword evidence="5 16" id="KW-0808">Transferase</keyword>
<gene>
    <name evidence="16" type="primary">luxQ_14</name>
    <name evidence="16" type="ORF">MBHS_02632</name>
</gene>
<dbReference type="InterPro" id="IPR011006">
    <property type="entry name" value="CheY-like_superfamily"/>
</dbReference>
<evidence type="ECO:0000259" key="15">
    <source>
        <dbReference type="PROSITE" id="PS50110"/>
    </source>
</evidence>
<dbReference type="GO" id="GO:0005524">
    <property type="term" value="F:ATP binding"/>
    <property type="evidence" value="ECO:0007669"/>
    <property type="project" value="UniProtKB-KW"/>
</dbReference>
<feature type="modified residue" description="4-aspartylphosphate" evidence="12">
    <location>
        <position position="592"/>
    </location>
</feature>
<feature type="coiled-coil region" evidence="13">
    <location>
        <begin position="127"/>
        <end position="165"/>
    </location>
</feature>
<dbReference type="GO" id="GO:0000155">
    <property type="term" value="F:phosphorelay sensor kinase activity"/>
    <property type="evidence" value="ECO:0007669"/>
    <property type="project" value="InterPro"/>
</dbReference>
<evidence type="ECO:0000256" key="10">
    <source>
        <dbReference type="ARBA" id="ARBA00023136"/>
    </source>
</evidence>
<keyword evidence="4 12" id="KW-0597">Phosphoprotein</keyword>
<evidence type="ECO:0000256" key="12">
    <source>
        <dbReference type="PROSITE-ProRule" id="PRU00169"/>
    </source>
</evidence>
<dbReference type="InterPro" id="IPR004358">
    <property type="entry name" value="Sig_transdc_His_kin-like_C"/>
</dbReference>
<evidence type="ECO:0000256" key="11">
    <source>
        <dbReference type="ARBA" id="ARBA00023306"/>
    </source>
</evidence>
<dbReference type="Gene3D" id="3.30.565.10">
    <property type="entry name" value="Histidine kinase-like ATPase, C-terminal domain"/>
    <property type="match status" value="1"/>
</dbReference>
<evidence type="ECO:0000256" key="9">
    <source>
        <dbReference type="ARBA" id="ARBA00023012"/>
    </source>
</evidence>
<dbReference type="PROSITE" id="PS50110">
    <property type="entry name" value="RESPONSE_REGULATORY"/>
    <property type="match status" value="3"/>
</dbReference>
<dbReference type="InterPro" id="IPR001789">
    <property type="entry name" value="Sig_transdc_resp-reg_receiver"/>
</dbReference>
<evidence type="ECO:0000256" key="2">
    <source>
        <dbReference type="ARBA" id="ARBA00004370"/>
    </source>
</evidence>
<dbReference type="SMART" id="SM00448">
    <property type="entry name" value="REC"/>
    <property type="match status" value="3"/>
</dbReference>
<proteinExistence type="predicted"/>